<dbReference type="SUPFAM" id="SSF47384">
    <property type="entry name" value="Homodimeric domain of signal transducing histidine kinase"/>
    <property type="match status" value="1"/>
</dbReference>
<name>A0A949K4W3_9FIRM</name>
<keyword evidence="7 14" id="KW-0418">Kinase</keyword>
<dbReference type="GO" id="GO:0000155">
    <property type="term" value="F:phosphorelay sensor kinase activity"/>
    <property type="evidence" value="ECO:0007669"/>
    <property type="project" value="InterPro"/>
</dbReference>
<dbReference type="SMART" id="SM00387">
    <property type="entry name" value="HATPase_c"/>
    <property type="match status" value="1"/>
</dbReference>
<dbReference type="Gene3D" id="3.30.565.10">
    <property type="entry name" value="Histidine kinase-like ATPase, C-terminal domain"/>
    <property type="match status" value="1"/>
</dbReference>
<dbReference type="CDD" id="cd00075">
    <property type="entry name" value="HATPase"/>
    <property type="match status" value="1"/>
</dbReference>
<feature type="transmembrane region" description="Helical" evidence="11">
    <location>
        <begin position="12"/>
        <end position="32"/>
    </location>
</feature>
<proteinExistence type="predicted"/>
<dbReference type="SMART" id="SM00388">
    <property type="entry name" value="HisKA"/>
    <property type="match status" value="1"/>
</dbReference>
<dbReference type="Pfam" id="PF00512">
    <property type="entry name" value="HisKA"/>
    <property type="match status" value="1"/>
</dbReference>
<keyword evidence="9" id="KW-0902">Two-component regulatory system</keyword>
<dbReference type="FunFam" id="3.30.565.10:FF:000006">
    <property type="entry name" value="Sensor histidine kinase WalK"/>
    <property type="match status" value="1"/>
</dbReference>
<evidence type="ECO:0000256" key="8">
    <source>
        <dbReference type="ARBA" id="ARBA00022989"/>
    </source>
</evidence>
<dbReference type="Gene3D" id="6.10.340.10">
    <property type="match status" value="1"/>
</dbReference>
<dbReference type="InterPro" id="IPR036097">
    <property type="entry name" value="HisK_dim/P_sf"/>
</dbReference>
<dbReference type="InterPro" id="IPR003660">
    <property type="entry name" value="HAMP_dom"/>
</dbReference>
<feature type="domain" description="Histidine kinase" evidence="12">
    <location>
        <begin position="237"/>
        <end position="454"/>
    </location>
</feature>
<keyword evidence="4" id="KW-0597">Phosphoprotein</keyword>
<dbReference type="Pfam" id="PF00672">
    <property type="entry name" value="HAMP"/>
    <property type="match status" value="1"/>
</dbReference>
<keyword evidence="8 11" id="KW-1133">Transmembrane helix</keyword>
<dbReference type="InterPro" id="IPR003661">
    <property type="entry name" value="HisK_dim/P_dom"/>
</dbReference>
<evidence type="ECO:0000256" key="6">
    <source>
        <dbReference type="ARBA" id="ARBA00022692"/>
    </source>
</evidence>
<evidence type="ECO:0000259" key="12">
    <source>
        <dbReference type="PROSITE" id="PS50109"/>
    </source>
</evidence>
<evidence type="ECO:0000313" key="14">
    <source>
        <dbReference type="EMBL" id="MBU9736986.1"/>
    </source>
</evidence>
<evidence type="ECO:0000256" key="9">
    <source>
        <dbReference type="ARBA" id="ARBA00023012"/>
    </source>
</evidence>
<dbReference type="InterPro" id="IPR036890">
    <property type="entry name" value="HATPase_C_sf"/>
</dbReference>
<evidence type="ECO:0000256" key="5">
    <source>
        <dbReference type="ARBA" id="ARBA00022679"/>
    </source>
</evidence>
<dbReference type="RefSeq" id="WP_238721613.1">
    <property type="nucleotide sequence ID" value="NZ_JAHQCW010000015.1"/>
</dbReference>
<dbReference type="SUPFAM" id="SSF158472">
    <property type="entry name" value="HAMP domain-like"/>
    <property type="match status" value="1"/>
</dbReference>
<evidence type="ECO:0000256" key="10">
    <source>
        <dbReference type="ARBA" id="ARBA00023136"/>
    </source>
</evidence>
<comment type="caution">
    <text evidence="14">The sequence shown here is derived from an EMBL/GenBank/DDBJ whole genome shotgun (WGS) entry which is preliminary data.</text>
</comment>
<dbReference type="PROSITE" id="PS50109">
    <property type="entry name" value="HIS_KIN"/>
    <property type="match status" value="1"/>
</dbReference>
<comment type="catalytic activity">
    <reaction evidence="1">
        <text>ATP + protein L-histidine = ADP + protein N-phospho-L-histidine.</text>
        <dbReference type="EC" id="2.7.13.3"/>
    </reaction>
</comment>
<dbReference type="SUPFAM" id="SSF55874">
    <property type="entry name" value="ATPase domain of HSP90 chaperone/DNA topoisomerase II/histidine kinase"/>
    <property type="match status" value="1"/>
</dbReference>
<dbReference type="PANTHER" id="PTHR45436:SF5">
    <property type="entry name" value="SENSOR HISTIDINE KINASE TRCS"/>
    <property type="match status" value="1"/>
</dbReference>
<dbReference type="CDD" id="cd06225">
    <property type="entry name" value="HAMP"/>
    <property type="match status" value="1"/>
</dbReference>
<dbReference type="PRINTS" id="PR00344">
    <property type="entry name" value="BCTRLSENSOR"/>
</dbReference>
<evidence type="ECO:0000256" key="1">
    <source>
        <dbReference type="ARBA" id="ARBA00000085"/>
    </source>
</evidence>
<dbReference type="GO" id="GO:0005886">
    <property type="term" value="C:plasma membrane"/>
    <property type="evidence" value="ECO:0007669"/>
    <property type="project" value="TreeGrafter"/>
</dbReference>
<dbReference type="PROSITE" id="PS50885">
    <property type="entry name" value="HAMP"/>
    <property type="match status" value="1"/>
</dbReference>
<keyword evidence="15" id="KW-1185">Reference proteome</keyword>
<dbReference type="FunFam" id="1.10.287.130:FF:000001">
    <property type="entry name" value="Two-component sensor histidine kinase"/>
    <property type="match status" value="1"/>
</dbReference>
<dbReference type="SMART" id="SM00304">
    <property type="entry name" value="HAMP"/>
    <property type="match status" value="1"/>
</dbReference>
<dbReference type="EMBL" id="JAHQCW010000015">
    <property type="protein sequence ID" value="MBU9736986.1"/>
    <property type="molecule type" value="Genomic_DNA"/>
</dbReference>
<evidence type="ECO:0000256" key="2">
    <source>
        <dbReference type="ARBA" id="ARBA00004370"/>
    </source>
</evidence>
<keyword evidence="5" id="KW-0808">Transferase</keyword>
<keyword evidence="10 11" id="KW-0472">Membrane</keyword>
<dbReference type="Gene3D" id="1.10.287.130">
    <property type="match status" value="1"/>
</dbReference>
<dbReference type="InterPro" id="IPR050428">
    <property type="entry name" value="TCS_sensor_his_kinase"/>
</dbReference>
<evidence type="ECO:0000313" key="15">
    <source>
        <dbReference type="Proteomes" id="UP000712157"/>
    </source>
</evidence>
<evidence type="ECO:0000256" key="4">
    <source>
        <dbReference type="ARBA" id="ARBA00022553"/>
    </source>
</evidence>
<feature type="domain" description="HAMP" evidence="13">
    <location>
        <begin position="175"/>
        <end position="229"/>
    </location>
</feature>
<dbReference type="InterPro" id="IPR004358">
    <property type="entry name" value="Sig_transdc_His_kin-like_C"/>
</dbReference>
<dbReference type="Proteomes" id="UP000712157">
    <property type="component" value="Unassembled WGS sequence"/>
</dbReference>
<dbReference type="InterPro" id="IPR005467">
    <property type="entry name" value="His_kinase_dom"/>
</dbReference>
<dbReference type="Pfam" id="PF02518">
    <property type="entry name" value="HATPase_c"/>
    <property type="match status" value="1"/>
</dbReference>
<dbReference type="EC" id="2.7.13.3" evidence="3"/>
<evidence type="ECO:0000256" key="11">
    <source>
        <dbReference type="SAM" id="Phobius"/>
    </source>
</evidence>
<dbReference type="InterPro" id="IPR003594">
    <property type="entry name" value="HATPase_dom"/>
</dbReference>
<dbReference type="AlphaFoldDB" id="A0A949K4W3"/>
<comment type="subcellular location">
    <subcellularLocation>
        <location evidence="2">Membrane</location>
    </subcellularLocation>
</comment>
<keyword evidence="6 11" id="KW-0812">Transmembrane</keyword>
<evidence type="ECO:0000256" key="3">
    <source>
        <dbReference type="ARBA" id="ARBA00012438"/>
    </source>
</evidence>
<gene>
    <name evidence="14" type="ORF">KTH89_10580</name>
</gene>
<sequence length="461" mass="51977">MKKISIKFKITIWYTIFMTLLVILVLWFLFLISGNRVLSDAKQRLKDAVTESFREIDYEEGRLEFDHDLLDYLGQGIYLSVYDSEGRFLYGRTPSQFQGDSVLVMDELRQADSSQAHWYYYDYCNQIEGYGNVWIRGITSQEQTDSALSTVVRLALVLLPFLVLCIAAGGYLIIRRALAPLSDITGTAQQISSGKDLSQRICLGDGGDEVHRLAHTFDRMMDRLQESFENEKQFTSDVSHELRTPVSVILTQSEYALGEQEEPEEMRESLQIIRNQAKKMSALISQLLTLARADSGRQKVHKEVLNLSELAQLTAEELSASAAARNITVRTRIQPGIKMAADQTMMMRLWMNLISNSITYGKDHGQILVTLSEKDGQIRGSVEDDGIGIPQDQLDKIWNRFYQVDTSRSAEEGKGAGLGLPMVKWIVRSHGGEISVKSVLHEGSSFTFVFPVDTETDNSIS</sequence>
<dbReference type="PANTHER" id="PTHR45436">
    <property type="entry name" value="SENSOR HISTIDINE KINASE YKOH"/>
    <property type="match status" value="1"/>
</dbReference>
<accession>A0A949K4W3</accession>
<evidence type="ECO:0000259" key="13">
    <source>
        <dbReference type="PROSITE" id="PS50885"/>
    </source>
</evidence>
<reference evidence="14" key="1">
    <citation type="submission" date="2021-06" db="EMBL/GenBank/DDBJ databases">
        <title>Description of novel taxa of the family Lachnospiraceae.</title>
        <authorList>
            <person name="Chaplin A.V."/>
            <person name="Sokolova S.R."/>
            <person name="Pikina A.P."/>
            <person name="Korzhanova M."/>
            <person name="Belova V."/>
            <person name="Korostin D."/>
            <person name="Efimov B.A."/>
        </authorList>
    </citation>
    <scope>NUCLEOTIDE SEQUENCE</scope>
    <source>
        <strain evidence="14">ASD5720</strain>
    </source>
</reference>
<dbReference type="CDD" id="cd00082">
    <property type="entry name" value="HisKA"/>
    <property type="match status" value="1"/>
</dbReference>
<organism evidence="14 15">
    <name type="scientific">Diplocloster agilis</name>
    <dbReference type="NCBI Taxonomy" id="2850323"/>
    <lineage>
        <taxon>Bacteria</taxon>
        <taxon>Bacillati</taxon>
        <taxon>Bacillota</taxon>
        <taxon>Clostridia</taxon>
        <taxon>Lachnospirales</taxon>
        <taxon>Lachnospiraceae</taxon>
        <taxon>Diplocloster</taxon>
    </lineage>
</organism>
<protein>
    <recommendedName>
        <fullName evidence="3">histidine kinase</fullName>
        <ecNumber evidence="3">2.7.13.3</ecNumber>
    </recommendedName>
</protein>
<evidence type="ECO:0000256" key="7">
    <source>
        <dbReference type="ARBA" id="ARBA00022777"/>
    </source>
</evidence>
<feature type="transmembrane region" description="Helical" evidence="11">
    <location>
        <begin position="154"/>
        <end position="174"/>
    </location>
</feature>